<protein>
    <submittedName>
        <fullName evidence="3">Cytochrome P460</fullName>
    </submittedName>
</protein>
<evidence type="ECO:0000259" key="2">
    <source>
        <dbReference type="Pfam" id="PF16694"/>
    </source>
</evidence>
<feature type="domain" description="Cytochrome P460" evidence="2">
    <location>
        <begin position="96"/>
        <end position="184"/>
    </location>
</feature>
<dbReference type="AlphaFoldDB" id="A0A1H3LK99"/>
<keyword evidence="4" id="KW-1185">Reference proteome</keyword>
<feature type="signal peptide" evidence="1">
    <location>
        <begin position="1"/>
        <end position="19"/>
    </location>
</feature>
<name>A0A1H3LK99_9RHOB</name>
<dbReference type="RefSeq" id="WP_177177925.1">
    <property type="nucleotide sequence ID" value="NZ_FNPF01000013.1"/>
</dbReference>
<feature type="chain" id="PRO_5011673632" evidence="1">
    <location>
        <begin position="20"/>
        <end position="191"/>
    </location>
</feature>
<dbReference type="Pfam" id="PF16694">
    <property type="entry name" value="Cytochrome_P460"/>
    <property type="match status" value="1"/>
</dbReference>
<gene>
    <name evidence="3" type="ORF">SAMN05444340_11365</name>
</gene>
<dbReference type="InterPro" id="IPR038142">
    <property type="entry name" value="Cytochrome_P460_sp"/>
</dbReference>
<organism evidence="3 4">
    <name type="scientific">Citreimonas salinaria</name>
    <dbReference type="NCBI Taxonomy" id="321339"/>
    <lineage>
        <taxon>Bacteria</taxon>
        <taxon>Pseudomonadati</taxon>
        <taxon>Pseudomonadota</taxon>
        <taxon>Alphaproteobacteria</taxon>
        <taxon>Rhodobacterales</taxon>
        <taxon>Roseobacteraceae</taxon>
        <taxon>Citreimonas</taxon>
    </lineage>
</organism>
<proteinExistence type="predicted"/>
<evidence type="ECO:0000313" key="3">
    <source>
        <dbReference type="EMBL" id="SDY64872.1"/>
    </source>
</evidence>
<accession>A0A1H3LK99</accession>
<dbReference type="InterPro" id="IPR032033">
    <property type="entry name" value="Cytochrome_P460"/>
</dbReference>
<dbReference type="Gene3D" id="3.50.70.20">
    <property type="entry name" value="Cytochrome P460"/>
    <property type="match status" value="1"/>
</dbReference>
<sequence>MRWKKTVLAGACAARATSAALPLIAHEDGMSGSVSVDASAFGSAGDVRFARNLWQALSDAGIVGDDAIQTHPYAGSSKHGPVVQYIDGTVTVGDYSGTFITKRNYRGEDISVEEIFADPSSHFDSLGVMFRREEGYAPDSADWFWAKFMPDGTVATTPDGMSMAGQVAPCISCHQPADGEDFVWGHDRFSR</sequence>
<dbReference type="EMBL" id="FNPF01000013">
    <property type="protein sequence ID" value="SDY64872.1"/>
    <property type="molecule type" value="Genomic_DNA"/>
</dbReference>
<evidence type="ECO:0000313" key="4">
    <source>
        <dbReference type="Proteomes" id="UP000199286"/>
    </source>
</evidence>
<evidence type="ECO:0000256" key="1">
    <source>
        <dbReference type="SAM" id="SignalP"/>
    </source>
</evidence>
<reference evidence="3 4" key="1">
    <citation type="submission" date="2016-10" db="EMBL/GenBank/DDBJ databases">
        <authorList>
            <person name="de Groot N.N."/>
        </authorList>
    </citation>
    <scope>NUCLEOTIDE SEQUENCE [LARGE SCALE GENOMIC DNA]</scope>
    <source>
        <strain evidence="3 4">DSM 26880</strain>
    </source>
</reference>
<dbReference type="Proteomes" id="UP000199286">
    <property type="component" value="Unassembled WGS sequence"/>
</dbReference>
<dbReference type="STRING" id="321339.SAMN05444340_11365"/>
<dbReference type="CDD" id="cd20716">
    <property type="entry name" value="cyt_P460_fam"/>
    <property type="match status" value="1"/>
</dbReference>
<keyword evidence="1" id="KW-0732">Signal</keyword>